<dbReference type="EMBL" id="JAACXV010000042">
    <property type="protein sequence ID" value="KAF7285870.1"/>
    <property type="molecule type" value="Genomic_DNA"/>
</dbReference>
<gene>
    <name evidence="7" type="ORF">GWI33_009547</name>
</gene>
<feature type="compositionally biased region" description="Polar residues" evidence="4">
    <location>
        <begin position="1231"/>
        <end position="1247"/>
    </location>
</feature>
<dbReference type="Pfam" id="PF12624">
    <property type="entry name" value="VPS13_N"/>
    <property type="match status" value="1"/>
</dbReference>
<evidence type="ECO:0000313" key="7">
    <source>
        <dbReference type="EMBL" id="KAF7285870.1"/>
    </source>
</evidence>
<dbReference type="PANTHER" id="PTHR12517:SF0">
    <property type="entry name" value="INTERMEMBRANE LIPID TRANSFER PROTEIN VPS13B"/>
    <property type="match status" value="1"/>
</dbReference>
<feature type="domain" description="Chorein N-terminal" evidence="5">
    <location>
        <begin position="4"/>
        <end position="236"/>
    </location>
</feature>
<dbReference type="Pfam" id="PF25036">
    <property type="entry name" value="VPS13_VAB"/>
    <property type="match status" value="1"/>
</dbReference>
<feature type="region of interest" description="Disordered" evidence="4">
    <location>
        <begin position="1078"/>
        <end position="1155"/>
    </location>
</feature>
<sequence>MFKLESYITPIILSYVNRYVNNFKTEDSQVSLWGGDATFHNLELNLEVLEQELQLPFSFVSGNIRELSIHVPWTKIASEPIRITINTIECILNLKGKGSVKTPQRQKAKEKKSAGQSKAVEAPPGYIQSLINKIVSNICIYCNNLILKYVEEDIVLSMNVRLLKYESANDKWEPAYTDLSPAQVILRKVISVNDLTLCLDKRNASGKIEVYQEPMLYRCSMTIHLLRNYHSATANKASITRLDIYCNNMEFSMTEQQVPMLMRLLMLLYALQQKQLKPEEGSLTDAVGSCNDLRNDNPENNETWTGWAWSYVSSVLPTPWDSEWNDEDFSDHKGHTLQFGLYVDRASITFKVSEPSTDKTYYHHKKLRYWPMLTLNLQGIYSDTIIHGLQWFNCTGGVSEATLIPAGHCSCGSLEVNESTAPYLKIGASSNYHKSDSLFDADAVENKGERRHYNTSWEHHMMTNTESVLLERTPAFAFDYLYQLVVPDDTSSDILSELGSNYEFSNLSETSALRLCVGPLRLRVCSGLFHRFSTLLMAASFYDYPPYYTPKLDVSIQDLLPPSEDDFDALIEFIPTRSMRLTFFAPQIELDLMDHPFFEPNKFVMFKRNKKAATSSMPTSSSTLPKITIECQFIDMSAQYPMYVNRLVHTTCQLPEPPEKLFNACYTKRSIKIVGLLSRLVINPMCQSIILTPSSMSYSVKTILKPQYWTNFNIIHNEVVFESESVTLNATKAKLLVVYNIVEKMLSKESDPAGKSIYSSSLLTDACRDFGFPYMEICIEGMRFQKVTTNSTESLNMSLECIRAFVFESVDAKNNLRISKGMAASDIQQVLFLSGPEGTTVKESDTQHKKSEIPENIPLLTITLQYPLQPTLQKHAPIVIFNLREVRICIDPLLCKWFLYTPKSFLFNDIQDSPPLTKIKPLSEASISGIETSRKFSSHQIGSMQERVYNVLKTWFDVWKGIYLCGNISQCSIYFPTVSLSAIGSQGIQEAVEDIVNKSNPPDIMVITLPFANIRSAQRQSIKSYLKELPITLPSSLWSPDKSSFPWTMSVSDLSCYTIQAGKKLTFLKPVTLSATVGLSTRPSKSTPTSGNEPESGNSNFSQGNKDDLSGTSTTTQRRKESKNTNLSSASAGNPRHWRNSSGSAPNSPNNQVMNTDSAELKNTSTKVDIGYLGICVHIDMTPVIISTSEVQVYLFASILYGLMEVAQNLLPLPKNKTSGKTPPPDVIPTSLITKGSTTISPTVQNDGTEHSSQKTPPLNEAAIANAVLDHESVKLTAWIQWTITRFTIELLSSPFKDNESEAESSQPKLKLILDAEDIVSSLDFQSVYLKIKSKIGSASIRHFERSSPSASWVSGPFSGIVMRLREDLSPGQRQEDNSLISVVLTRASCQHTHTLWGAVRKKDKDKKDNAPQVLSLSRYITEIVINIQPMDFIVSLSTLRSFYLVLIPLLNIPVNTLDSEKPDSVSSNSFLQSINNQTLPLAYLDCQDIRIIMPSADLLGSGGLHDSLVFQLQKINLSPQAVNPICRTPIRSDIYDQAAHARILNVPGSDVEDRQYQMDLIGLSLSTGIWDDIHAVLSPKNNALSDLRGMSENPALEWNILEQGQPNHTPTLNLRCIVEKFDISLIAAPAMIYKDNTTICGHAVEVNFVSDISVNLSLHQIKILSAVLNEFVVLITPLILQDGMLKKPKINFPYTRVESFRLEKGSEKEVAVIEGQGTILRQSSESDKQYIFPRPPNTVSYVYHSVPLEILLAAGRISFTLYSAEDERNTFIKYKGKKKKSYKKADEDQGYEASEESTDDRADNHKKYNPLFYVCINQPNLFFIKQQLGRKLQLSCFDVKLKLSGPEYPAVNHVPNETDFPVSLLETKKGSPNPSNGIFPAFFILRFIKGVGKKSKIELDISKPTKILCKTSKWSYLLSIKDKVVDTFKSGGGSDSFMILLEATANKQSPKMDNQRTSRVSDTYSKFQEIRNILGNTSAVSVNFDQIVFALSSESGHELHLATQKLKSHLALNMRPEKLCLVTTFECLTLTVIHESFRKLLLNPWTVTFDVCVFWESWQDNDSDPQIQITMESDCIAIDATAEHLKCVEMVMKDVNEFVSMLPQKESTVSAVESLVKVDRDQYYKDDLRAGAFQFIDSNTDNSDEMPLPYQVMFWSKTISAMAWKYPQPRALTKVRVYPVPYKMALDSQDNIMMLCHLEYWSECRNCYLPYTQFYLSESEVCHLNLPNTCPKMIVASVWRVVITAIDENTEENIIHNVAISPRALAACMRIDSYFNKSLIPSLTAALYITKIELALYNYFPKWENIKLPDILKKYSPDYAFPTNQRFLTLSVDNLSSYVSTWNFNIFSTEISGALSSNVLDYAFLTQQSFLDPFTCKLEFCLHDGFQCNVISKPMQVNFGPSIAHTLAVSSQIWTQNSLLDDNAITEFVIVTRTVICNDTNVGIRLAQWGTEEDILLPSRKFNLYTWRSQKKKQYLRVAIEETDWVWSKAFSISETGRQVINFNGEKNITMYVVVKDLSKTQKQVTFFGQLIVYNMLSEHFEMKVVEAVTENKENEFRNAPNHIAPARSSAPSIFVNNRRTYFLRLRFYGLDSAWTGDIPLREHAVDSQPWLVKVPLKERGHFLSIWCRIFIQDFQKSKRILAVLWPLFMVKSNLPMSVNVHIETPTLKVHLDSVVNGKGEPQQLYCPGTIDHSHQITFQLESENTSNANNPYVPLNYSLVDQQKFFKRFLSEDIDNVLESLNSCFDSKWPYFGDDLDDIEWIVDDNQPLTHVQVKYQNSSKYSCALLVELLPWCLMVNTSGTPISLMLNGVELCRLPHHGIMAPPKLEENFHLGVSKGNEWFFSGPLQLAKSDWSQSFYMPKITGTIPLEGIIKCSIKCETYVSIVSITSLISNEIRLLKVSSTHVISNYLSTQINVVCLAVPDTKDMVELTAELDKICFTVAPQLQKSHCGIPILQWFVVNLPVDTANVEYALYMIFSVDPTLGWSSPIRVDKPLMRKSFSVQNQNLSIPAVLTAQEIKGQIYLAIHNDPRPQVFIENKTKVNFYCGQALPDDSDVVRESDHFRHAYKIRSMSSVYYNMPGISEKFPELPQTYFSEKLSLGYNDDENEPSNIEWSAGVSIVNNNTLFIRVPYYGDVRLIIHNTACITFVTIESGSQVEISARDIRVRLSMRQAEKNQPLYKANRELEKFIKNTVYEDSVSTISTTESPTKLPSFQSLPTVSEHNQQLQIKKVNRDQTTCRHLDHKKTILTNTVYMKEGWKSFTFNVYIQSVVVCLWSDAENDDRELFEVSSLTCDNIMVAASQTEQLDVRVSVSDIQLDNQLVTRESYDFPVVLISQELRQIKKVNILNMTMEQLVETFAQDAMHVAEFVLESWRNESANKSYTGIKSLKINISPISCFVEDIFITRLMQHLKTFNVDLVLWSTHKNIFRPSFNSSLVNVPELVSWQCAILAHPLIIRSFSVSPLSVLLSIHSSMKIYIALDQSPLQFSKFERKRLYTTPYRLGHALTMHYLSGAIFGAGWVVSSLELLGSPGGLARAMGTGLRDFVSLPYRGLVQGPMAFLKGITTGSASLMRHVTAGTLQSVTKLASSVARNLDRLTLDEEHQKRAEEQRRQRPQGVAQGFMQGMTNLGISLLGAVGGIAHHPLQSVMADGASPRSLVAGVGLGIVGVFTKPLSGAAELVAMTGQGLLQGAGWNSLPDPRRHPQTQKIGLATNSTLKYSWKFMNLLSNHMLFVTEATSLSQGAIYAAVALILTTDNVVVIVLDGDEVNRVLPLKELTVIASNDPTLLSLKHTPTTPTKKDLEKVDDDLAIPMDPEMRARVADYVRSTVGLLNLPEVDSMHSEISISPLSSPTADEETLGEATVVSFYMSAQKIRYFTCLFNLAKRQTDGNHFPVL</sequence>
<evidence type="ECO:0008006" key="9">
    <source>
        <dbReference type="Google" id="ProtNLM"/>
    </source>
</evidence>
<evidence type="ECO:0000256" key="1">
    <source>
        <dbReference type="ARBA" id="ARBA00006545"/>
    </source>
</evidence>
<keyword evidence="3" id="KW-0445">Lipid transport</keyword>
<dbReference type="Proteomes" id="UP000625711">
    <property type="component" value="Unassembled WGS sequence"/>
</dbReference>
<evidence type="ECO:0000256" key="4">
    <source>
        <dbReference type="SAM" id="MobiDB-lite"/>
    </source>
</evidence>
<feature type="compositionally biased region" description="Polar residues" evidence="4">
    <location>
        <begin position="1078"/>
        <end position="1116"/>
    </location>
</feature>
<proteinExistence type="inferred from homology"/>
<organism evidence="7 8">
    <name type="scientific">Rhynchophorus ferrugineus</name>
    <name type="common">Red palm weevil</name>
    <name type="synonym">Curculio ferrugineus</name>
    <dbReference type="NCBI Taxonomy" id="354439"/>
    <lineage>
        <taxon>Eukaryota</taxon>
        <taxon>Metazoa</taxon>
        <taxon>Ecdysozoa</taxon>
        <taxon>Arthropoda</taxon>
        <taxon>Hexapoda</taxon>
        <taxon>Insecta</taxon>
        <taxon>Pterygota</taxon>
        <taxon>Neoptera</taxon>
        <taxon>Endopterygota</taxon>
        <taxon>Coleoptera</taxon>
        <taxon>Polyphaga</taxon>
        <taxon>Cucujiformia</taxon>
        <taxon>Curculionidae</taxon>
        <taxon>Dryophthorinae</taxon>
        <taxon>Rhynchophorus</taxon>
    </lineage>
</organism>
<keyword evidence="8" id="KW-1185">Reference proteome</keyword>
<feature type="region of interest" description="Disordered" evidence="4">
    <location>
        <begin position="1217"/>
        <end position="1257"/>
    </location>
</feature>
<dbReference type="PANTHER" id="PTHR12517">
    <property type="entry name" value="VACUOLAR PROTEIN SORTING-ASSOCIATED PROTEIN 13B"/>
    <property type="match status" value="1"/>
</dbReference>
<evidence type="ECO:0000259" key="5">
    <source>
        <dbReference type="Pfam" id="PF12624"/>
    </source>
</evidence>
<dbReference type="OrthoDB" id="445152at2759"/>
<feature type="domain" description="Vacuolar protein sorting-associated protein 13 VPS13 adaptor binding" evidence="6">
    <location>
        <begin position="2431"/>
        <end position="2516"/>
    </location>
</feature>
<accession>A0A834MMH0</accession>
<reference evidence="7" key="1">
    <citation type="submission" date="2020-08" db="EMBL/GenBank/DDBJ databases">
        <title>Genome sequencing and assembly of the red palm weevil Rhynchophorus ferrugineus.</title>
        <authorList>
            <person name="Dias G.B."/>
            <person name="Bergman C.M."/>
            <person name="Manee M."/>
        </authorList>
    </citation>
    <scope>NUCLEOTIDE SEQUENCE</scope>
    <source>
        <strain evidence="7">AA-2017</strain>
        <tissue evidence="7">Whole larva</tissue>
    </source>
</reference>
<dbReference type="GO" id="GO:0006869">
    <property type="term" value="P:lipid transport"/>
    <property type="evidence" value="ECO:0007669"/>
    <property type="project" value="UniProtKB-KW"/>
</dbReference>
<protein>
    <recommendedName>
        <fullName evidence="9">Vacuolar protein sorting-associated protein 13B</fullName>
    </recommendedName>
</protein>
<name>A0A834MMH0_RHYFE</name>
<dbReference type="InterPro" id="IPR026854">
    <property type="entry name" value="VPS13_N"/>
</dbReference>
<comment type="caution">
    <text evidence="7">The sequence shown here is derived from an EMBL/GenBank/DDBJ whole genome shotgun (WGS) entry which is preliminary data.</text>
</comment>
<comment type="similarity">
    <text evidence="1">Belongs to the VPS13 family.</text>
</comment>
<evidence type="ECO:0000256" key="3">
    <source>
        <dbReference type="ARBA" id="ARBA00023055"/>
    </source>
</evidence>
<evidence type="ECO:0000256" key="2">
    <source>
        <dbReference type="ARBA" id="ARBA00022448"/>
    </source>
</evidence>
<dbReference type="InterPro" id="IPR039782">
    <property type="entry name" value="VPS13B"/>
</dbReference>
<feature type="compositionally biased region" description="Low complexity" evidence="4">
    <location>
        <begin position="1140"/>
        <end position="1151"/>
    </location>
</feature>
<evidence type="ECO:0000313" key="8">
    <source>
        <dbReference type="Proteomes" id="UP000625711"/>
    </source>
</evidence>
<evidence type="ECO:0000259" key="6">
    <source>
        <dbReference type="Pfam" id="PF25036"/>
    </source>
</evidence>
<dbReference type="InterPro" id="IPR009543">
    <property type="entry name" value="VPS13_VAB"/>
</dbReference>
<keyword evidence="2" id="KW-0813">Transport</keyword>